<gene>
    <name evidence="2" type="ORF">CPRO_01440</name>
    <name evidence="3" type="ORF">SAMN02745151_00209</name>
</gene>
<dbReference type="RefSeq" id="WP_066046733.1">
    <property type="nucleotide sequence ID" value="NZ_CP014223.1"/>
</dbReference>
<evidence type="ECO:0000313" key="2">
    <source>
        <dbReference type="EMBL" id="AMJ39768.1"/>
    </source>
</evidence>
<dbReference type="Proteomes" id="UP000068026">
    <property type="component" value="Chromosome"/>
</dbReference>
<dbReference type="KEGG" id="cpro:CPRO_01440"/>
<evidence type="ECO:0000313" key="5">
    <source>
        <dbReference type="Proteomes" id="UP000184204"/>
    </source>
</evidence>
<reference evidence="5" key="4">
    <citation type="submission" date="2016-11" db="EMBL/GenBank/DDBJ databases">
        <authorList>
            <person name="Jaros S."/>
            <person name="Januszkiewicz K."/>
            <person name="Wedrychowicz H."/>
        </authorList>
    </citation>
    <scope>NUCLEOTIDE SEQUENCE [LARGE SCALE GENOMIC DNA]</scope>
    <source>
        <strain evidence="5">DSM 1682</strain>
    </source>
</reference>
<dbReference type="Proteomes" id="UP000184204">
    <property type="component" value="Unassembled WGS sequence"/>
</dbReference>
<evidence type="ECO:0000259" key="1">
    <source>
        <dbReference type="Pfam" id="PF05144"/>
    </source>
</evidence>
<reference evidence="3" key="3">
    <citation type="submission" date="2016-11" db="EMBL/GenBank/DDBJ databases">
        <authorList>
            <person name="Varghese N."/>
            <person name="Submissions S."/>
        </authorList>
    </citation>
    <scope>NUCLEOTIDE SEQUENCE</scope>
    <source>
        <strain evidence="3">DSM 1682</strain>
    </source>
</reference>
<organism evidence="3 5">
    <name type="scientific">Anaerotignum propionicum DSM 1682</name>
    <dbReference type="NCBI Taxonomy" id="991789"/>
    <lineage>
        <taxon>Bacteria</taxon>
        <taxon>Bacillati</taxon>
        <taxon>Bacillota</taxon>
        <taxon>Clostridia</taxon>
        <taxon>Lachnospirales</taxon>
        <taxon>Anaerotignaceae</taxon>
        <taxon>Anaerotignum</taxon>
    </lineage>
</organism>
<name>A0A0X8V9C6_ANAPI</name>
<accession>A0A0X8V9C6</accession>
<dbReference type="AlphaFoldDB" id="A0A0X8V9C6"/>
<dbReference type="EMBL" id="FQUA01000001">
    <property type="protein sequence ID" value="SHE28823.1"/>
    <property type="molecule type" value="Genomic_DNA"/>
</dbReference>
<dbReference type="EMBL" id="CP014223">
    <property type="protein sequence ID" value="AMJ39768.1"/>
    <property type="molecule type" value="Genomic_DNA"/>
</dbReference>
<reference evidence="4" key="2">
    <citation type="submission" date="2016-01" db="EMBL/GenBank/DDBJ databases">
        <authorList>
            <person name="Poehlein A."/>
            <person name="Schlien K."/>
            <person name="Gottschalk G."/>
            <person name="Buckel W."/>
            <person name="Daniel R."/>
        </authorList>
    </citation>
    <scope>NUCLEOTIDE SEQUENCE [LARGE SCALE GENOMIC DNA]</scope>
    <source>
        <strain evidence="4">X2</strain>
    </source>
</reference>
<dbReference type="GO" id="GO:0006260">
    <property type="term" value="P:DNA replication"/>
    <property type="evidence" value="ECO:0007669"/>
    <property type="project" value="InterPro"/>
</dbReference>
<proteinExistence type="predicted"/>
<dbReference type="OrthoDB" id="2786627at2"/>
<dbReference type="InterPro" id="IPR022686">
    <property type="entry name" value="G2P_N"/>
</dbReference>
<evidence type="ECO:0000313" key="3">
    <source>
        <dbReference type="EMBL" id="SHE28823.1"/>
    </source>
</evidence>
<dbReference type="Pfam" id="PF05144">
    <property type="entry name" value="Phage_CRI"/>
    <property type="match status" value="1"/>
</dbReference>
<reference evidence="2 4" key="1">
    <citation type="journal article" date="2016" name="Genome Announc.">
        <title>Complete Genome Sequence of the Amino Acid-Fermenting Clostridium propionicum X2 (DSM 1682).</title>
        <authorList>
            <person name="Poehlein A."/>
            <person name="Schlien K."/>
            <person name="Chowdhury N.P."/>
            <person name="Gottschalk G."/>
            <person name="Buckel W."/>
            <person name="Daniel R."/>
        </authorList>
    </citation>
    <scope>NUCLEOTIDE SEQUENCE [LARGE SCALE GENOMIC DNA]</scope>
    <source>
        <strain evidence="2 4">X2</strain>
    </source>
</reference>
<feature type="domain" description="Replication-associated protein G2P N-terminal" evidence="1">
    <location>
        <begin position="83"/>
        <end position="198"/>
    </location>
</feature>
<sequence>MVHTLQLKYTLAPQDIIYIEKREEEFKHTDILFKETGLKATIYFRRQYPYETVDHENWYIIIHINLQELLNKGTATNADLEVIYNKLSDFANNFSLADNPRLILQRIDFKRDLIIPDNTIRQAYIDLIKKSYQKWGYFTKSTFYKTSVEFANKSRKIIIYDKNKELHDKHRSPKTYEQDVLRIEVQLKRRYISNHKCNTGLADVLDNYLSEEMNKAYFNHSVLPVIFNGSYRTKENSAKIIDLSTYRADKKKKLKEFLECIEQTSINDAKESYAVNTFARYIKALNNLDINPIQLRNEFITEQGIYIDTLPALLKYTCSGV</sequence>
<protein>
    <recommendedName>
        <fullName evidence="1">Replication-associated protein G2P N-terminal domain-containing protein</fullName>
    </recommendedName>
</protein>
<keyword evidence="4" id="KW-1185">Reference proteome</keyword>
<evidence type="ECO:0000313" key="4">
    <source>
        <dbReference type="Proteomes" id="UP000068026"/>
    </source>
</evidence>